<evidence type="ECO:0000259" key="9">
    <source>
        <dbReference type="Pfam" id="PF13622"/>
    </source>
</evidence>
<comment type="catalytic activity">
    <reaction evidence="5">
        <text>a fatty acyl-CoA + H2O = a fatty acid + CoA + H(+)</text>
        <dbReference type="Rhea" id="RHEA:16781"/>
        <dbReference type="ChEBI" id="CHEBI:15377"/>
        <dbReference type="ChEBI" id="CHEBI:15378"/>
        <dbReference type="ChEBI" id="CHEBI:28868"/>
        <dbReference type="ChEBI" id="CHEBI:57287"/>
        <dbReference type="ChEBI" id="CHEBI:77636"/>
        <dbReference type="EC" id="3.1.2.20"/>
    </reaction>
    <physiologicalReaction direction="left-to-right" evidence="5">
        <dbReference type="Rhea" id="RHEA:16782"/>
    </physiologicalReaction>
</comment>
<evidence type="ECO:0000259" key="8">
    <source>
        <dbReference type="Pfam" id="PF02551"/>
    </source>
</evidence>
<name>A0A9Y2IL56_9PSEU</name>
<evidence type="ECO:0000256" key="4">
    <source>
        <dbReference type="ARBA" id="ARBA00023098"/>
    </source>
</evidence>
<keyword evidence="11" id="KW-1185">Reference proteome</keyword>
<dbReference type="InterPro" id="IPR029069">
    <property type="entry name" value="HotDog_dom_sf"/>
</dbReference>
<protein>
    <recommendedName>
        <fullName evidence="6">Acyl-CoA thioesterase 2</fullName>
    </recommendedName>
    <alternativeName>
        <fullName evidence="7">Thioesterase II</fullName>
    </alternativeName>
</protein>
<dbReference type="AlphaFoldDB" id="A0A9Y2IL56"/>
<organism evidence="10 11">
    <name type="scientific">Amycolatopsis carbonis</name>
    <dbReference type="NCBI Taxonomy" id="715471"/>
    <lineage>
        <taxon>Bacteria</taxon>
        <taxon>Bacillati</taxon>
        <taxon>Actinomycetota</taxon>
        <taxon>Actinomycetes</taxon>
        <taxon>Pseudonocardiales</taxon>
        <taxon>Pseudonocardiaceae</taxon>
        <taxon>Amycolatopsis</taxon>
    </lineage>
</organism>
<evidence type="ECO:0000256" key="2">
    <source>
        <dbReference type="ARBA" id="ARBA00011881"/>
    </source>
</evidence>
<dbReference type="GO" id="GO:0047617">
    <property type="term" value="F:fatty acyl-CoA hydrolase activity"/>
    <property type="evidence" value="ECO:0007669"/>
    <property type="project" value="UniProtKB-EC"/>
</dbReference>
<sequence length="273" mass="30285">MITDPVHPGIDQLLKLEPLERNLFRGTSHEGSPQRAFGGQVAAQALTAAGATVPEDRHVHSLHGYFIRGGRTDLPIVYEVERTRDGGSFTTRRVAAIQNGETIFSLSASFQKPAASSEHQARMPEVPAPDDVEVRDEDELPIMLSVIEARFISDPAAGLPDVGSGPRQRIWVRAKGRLPDNPLAHVCALTYISDIRLAGTAALPHRDEPGRAQLTSLDHAVWFHRPFRADEWLLFDMESRSFTNERGLTHGEFYTTDGRLVASVTQEVLLRRR</sequence>
<dbReference type="CDD" id="cd03444">
    <property type="entry name" value="Thioesterase_II_repeat1"/>
    <property type="match status" value="1"/>
</dbReference>
<dbReference type="InterPro" id="IPR025652">
    <property type="entry name" value="TesB_C"/>
</dbReference>
<dbReference type="SUPFAM" id="SSF54637">
    <property type="entry name" value="Thioesterase/thiol ester dehydrase-isomerase"/>
    <property type="match status" value="2"/>
</dbReference>
<dbReference type="Pfam" id="PF02551">
    <property type="entry name" value="Acyl_CoA_thio"/>
    <property type="match status" value="1"/>
</dbReference>
<dbReference type="GO" id="GO:0006637">
    <property type="term" value="P:acyl-CoA metabolic process"/>
    <property type="evidence" value="ECO:0007669"/>
    <property type="project" value="InterPro"/>
</dbReference>
<feature type="domain" description="Acyl-CoA thioesterase-like N-terminal HotDog" evidence="9">
    <location>
        <begin position="35"/>
        <end position="111"/>
    </location>
</feature>
<keyword evidence="3" id="KW-0378">Hydrolase</keyword>
<dbReference type="FunFam" id="2.40.160.210:FF:000001">
    <property type="entry name" value="Acyl-CoA thioesterase II"/>
    <property type="match status" value="1"/>
</dbReference>
<dbReference type="InterPro" id="IPR049449">
    <property type="entry name" value="TesB_ACOT8-like_N"/>
</dbReference>
<dbReference type="InterPro" id="IPR003703">
    <property type="entry name" value="Acyl_CoA_thio"/>
</dbReference>
<keyword evidence="4" id="KW-0443">Lipid metabolism</keyword>
<dbReference type="Pfam" id="PF13622">
    <property type="entry name" value="4HBT_3"/>
    <property type="match status" value="1"/>
</dbReference>
<evidence type="ECO:0000256" key="7">
    <source>
        <dbReference type="ARBA" id="ARBA00079653"/>
    </source>
</evidence>
<feature type="domain" description="Acyl-CoA thioesterase 2 C-terminal" evidence="8">
    <location>
        <begin position="167"/>
        <end position="267"/>
    </location>
</feature>
<evidence type="ECO:0000256" key="3">
    <source>
        <dbReference type="ARBA" id="ARBA00022801"/>
    </source>
</evidence>
<gene>
    <name evidence="10" type="ORF">QRX50_11765</name>
</gene>
<dbReference type="CDD" id="cd03445">
    <property type="entry name" value="Thioesterase_II_repeat2"/>
    <property type="match status" value="1"/>
</dbReference>
<dbReference type="PANTHER" id="PTHR11066">
    <property type="entry name" value="ACYL-COA THIOESTERASE"/>
    <property type="match status" value="1"/>
</dbReference>
<dbReference type="Gene3D" id="2.40.160.210">
    <property type="entry name" value="Acyl-CoA thioesterase, double hotdog domain"/>
    <property type="match status" value="1"/>
</dbReference>
<dbReference type="Proteomes" id="UP001236014">
    <property type="component" value="Chromosome"/>
</dbReference>
<dbReference type="PANTHER" id="PTHR11066:SF34">
    <property type="entry name" value="ACYL-COENZYME A THIOESTERASE 8"/>
    <property type="match status" value="1"/>
</dbReference>
<evidence type="ECO:0000256" key="1">
    <source>
        <dbReference type="ARBA" id="ARBA00006538"/>
    </source>
</evidence>
<dbReference type="KEGG" id="acab:QRX50_11765"/>
<evidence type="ECO:0000313" key="11">
    <source>
        <dbReference type="Proteomes" id="UP001236014"/>
    </source>
</evidence>
<comment type="subunit">
    <text evidence="2">Homotetramer.</text>
</comment>
<dbReference type="EMBL" id="CP127294">
    <property type="protein sequence ID" value="WIX81379.1"/>
    <property type="molecule type" value="Genomic_DNA"/>
</dbReference>
<reference evidence="10 11" key="1">
    <citation type="submission" date="2023-06" db="EMBL/GenBank/DDBJ databases">
        <authorList>
            <person name="Oyuntsetseg B."/>
            <person name="Kim S.B."/>
        </authorList>
    </citation>
    <scope>NUCLEOTIDE SEQUENCE [LARGE SCALE GENOMIC DNA]</scope>
    <source>
        <strain evidence="10 11">2-15</strain>
    </source>
</reference>
<dbReference type="InterPro" id="IPR042171">
    <property type="entry name" value="Acyl-CoA_hotdog"/>
</dbReference>
<evidence type="ECO:0000256" key="5">
    <source>
        <dbReference type="ARBA" id="ARBA00050943"/>
    </source>
</evidence>
<evidence type="ECO:0000313" key="10">
    <source>
        <dbReference type="EMBL" id="WIX81379.1"/>
    </source>
</evidence>
<evidence type="ECO:0000256" key="6">
    <source>
        <dbReference type="ARBA" id="ARBA00071120"/>
    </source>
</evidence>
<comment type="similarity">
    <text evidence="1">Belongs to the C/M/P thioester hydrolase family.</text>
</comment>
<proteinExistence type="inferred from homology"/>
<dbReference type="RefSeq" id="WP_285971976.1">
    <property type="nucleotide sequence ID" value="NZ_CP127294.1"/>
</dbReference>
<accession>A0A9Y2IL56</accession>
<dbReference type="GO" id="GO:0009062">
    <property type="term" value="P:fatty acid catabolic process"/>
    <property type="evidence" value="ECO:0007669"/>
    <property type="project" value="TreeGrafter"/>
</dbReference>